<feature type="compositionally biased region" description="Polar residues" evidence="1">
    <location>
        <begin position="757"/>
        <end position="774"/>
    </location>
</feature>
<evidence type="ECO:0000259" key="3">
    <source>
        <dbReference type="Pfam" id="PF12696"/>
    </source>
</evidence>
<proteinExistence type="predicted"/>
<evidence type="ECO:0000256" key="1">
    <source>
        <dbReference type="SAM" id="MobiDB-lite"/>
    </source>
</evidence>
<feature type="region of interest" description="Disordered" evidence="1">
    <location>
        <begin position="745"/>
        <end position="886"/>
    </location>
</feature>
<keyword evidence="2" id="KW-0812">Transmembrane</keyword>
<comment type="caution">
    <text evidence="4">The sequence shown here is derived from an EMBL/GenBank/DDBJ whole genome shotgun (WGS) entry which is preliminary data.</text>
</comment>
<protein>
    <recommendedName>
        <fullName evidence="3">TraD/TraG TraM recognition site domain-containing protein</fullName>
    </recommendedName>
</protein>
<accession>A0ABM8VNA2</accession>
<feature type="compositionally biased region" description="Basic and acidic residues" evidence="1">
    <location>
        <begin position="931"/>
        <end position="943"/>
    </location>
</feature>
<dbReference type="RefSeq" id="WP_218101166.1">
    <property type="nucleotide sequence ID" value="NZ_CAJVCE010000016.1"/>
</dbReference>
<evidence type="ECO:0000256" key="2">
    <source>
        <dbReference type="SAM" id="Phobius"/>
    </source>
</evidence>
<evidence type="ECO:0000313" key="5">
    <source>
        <dbReference type="Proteomes" id="UP000730618"/>
    </source>
</evidence>
<gene>
    <name evidence="4" type="ORF">PAECIP111802_04903</name>
</gene>
<dbReference type="Proteomes" id="UP000730618">
    <property type="component" value="Unassembled WGS sequence"/>
</dbReference>
<evidence type="ECO:0000313" key="4">
    <source>
        <dbReference type="EMBL" id="CAG7651199.1"/>
    </source>
</evidence>
<dbReference type="InterPro" id="IPR032689">
    <property type="entry name" value="TraG-D_C"/>
</dbReference>
<keyword evidence="2" id="KW-0472">Membrane</keyword>
<feature type="compositionally biased region" description="Basic and acidic residues" evidence="1">
    <location>
        <begin position="803"/>
        <end position="815"/>
    </location>
</feature>
<dbReference type="EMBL" id="CAJVCE010000016">
    <property type="protein sequence ID" value="CAG7651199.1"/>
    <property type="molecule type" value="Genomic_DNA"/>
</dbReference>
<feature type="region of interest" description="Disordered" evidence="1">
    <location>
        <begin position="913"/>
        <end position="998"/>
    </location>
</feature>
<keyword evidence="2" id="KW-1133">Transmembrane helix</keyword>
<keyword evidence="5" id="KW-1185">Reference proteome</keyword>
<dbReference type="Pfam" id="PF12696">
    <property type="entry name" value="TraG-D_C"/>
    <property type="match status" value="1"/>
</dbReference>
<name>A0ABM8VNA2_9BACL</name>
<sequence>MAVLTKRLPVVVLWISFTVIWLILMSTLGMWLGFLLGQGDLTHEQMRRILFVFSPLMPFYKPPLSVPVGFLIFTGILCNVTWLFSTRVKLTNISVVRRAIAFIFPWGTFTLLSMLVAAAYVKPIGYDLIMQIDGWVETPEYREYLHPGGLKMIGWVLLLLPSYAIIRYWIKIVGEYRSDPVLQEWFENYKFQWKWLGRFGDERANVMPDIVLALEADTKTPVVLTGDSRQLGTMLIGPPGSGKTSLKIIKAFRQDLGHLQRAINAFPGYVKKYGYGTPEFQKAWGSHLIGSIIVEPAKDLCDSAYELALDHGIPEEFIVYLDPSNPKTPGFNCMVGPLSQVAETLTAVLDSMSESSDDFFRQSCRTVLKAYVYLLKFIKKNECALLDLDQMYQDPRYTADLLEELEQRLPDPAIIANMSTDRQIFWMLARRTVQWFRNDGIEPEKTREGMFVRYSDGPHKGKIKYTDKQFEFTRTTRNLIADLLQNPYCARVLLGKNSVDLDKLMSRGGILLCNTANGELGDVSSPFGKLVYMSVQNAVFRRKGTEKTRPLVSSYADEFLEYMNSKFLRLTSQGRKYKYAPLVATQTLSQFDIELGRGFVDGMMGTIRNYIVYGGVGKYDAEKLSEIFGTTVVDEFSFRESITPENMNNPNYTFAETTTRKEMELVTSDSIMYNKFKYSFIRLVVEGSTQKAIKAMGDFVDFGSADKWKKALKTDALDAFMEHWRIPVKEDEHFDMDWIDDSAESKDDAEKGIQFPGENQGQSATRTSTSSGPSSEDEVAAATESEEVHRKADYIGQTTFKNIPKEDTPRRRFADIELVGGPRQTSAAIVSPTPAPESESSSHREVDIPPVPKTEATEGKEIKLSAATSPPEIAEPKVLPSSEPGPMLQASALLFGAPAPKNEESMHRSILPDEQAENVLAEPIVPMPSEETEKKDSTMKKEGSQGISNSNRDEEINAARRGKPKNQDPPPMEKYKVAEPPKNSQFMKMLEQQAKKNK</sequence>
<reference evidence="4 5" key="1">
    <citation type="submission" date="2021-06" db="EMBL/GenBank/DDBJ databases">
        <authorList>
            <person name="Criscuolo A."/>
        </authorList>
    </citation>
    <scope>NUCLEOTIDE SEQUENCE [LARGE SCALE GENOMIC DNA]</scope>
    <source>
        <strain evidence="5">CIP 111802</strain>
    </source>
</reference>
<organism evidence="4 5">
    <name type="scientific">Paenibacillus allorhizosphaerae</name>
    <dbReference type="NCBI Taxonomy" id="2849866"/>
    <lineage>
        <taxon>Bacteria</taxon>
        <taxon>Bacillati</taxon>
        <taxon>Bacillota</taxon>
        <taxon>Bacilli</taxon>
        <taxon>Bacillales</taxon>
        <taxon>Paenibacillaceae</taxon>
        <taxon>Paenibacillus</taxon>
    </lineage>
</organism>
<feature type="transmembrane region" description="Helical" evidence="2">
    <location>
        <begin position="12"/>
        <end position="36"/>
    </location>
</feature>
<feature type="domain" description="TraD/TraG TraM recognition site" evidence="3">
    <location>
        <begin position="555"/>
        <end position="672"/>
    </location>
</feature>
<feature type="transmembrane region" description="Helical" evidence="2">
    <location>
        <begin position="96"/>
        <end position="121"/>
    </location>
</feature>
<feature type="transmembrane region" description="Helical" evidence="2">
    <location>
        <begin position="64"/>
        <end position="84"/>
    </location>
</feature>